<gene>
    <name evidence="2" type="ORF">CWI73_05015</name>
</gene>
<proteinExistence type="predicted"/>
<organism evidence="2 3">
    <name type="scientific">Idiomarina piscisalsi</name>
    <dbReference type="NCBI Taxonomy" id="1096243"/>
    <lineage>
        <taxon>Bacteria</taxon>
        <taxon>Pseudomonadati</taxon>
        <taxon>Pseudomonadota</taxon>
        <taxon>Gammaproteobacteria</taxon>
        <taxon>Alteromonadales</taxon>
        <taxon>Idiomarinaceae</taxon>
        <taxon>Idiomarina</taxon>
    </lineage>
</organism>
<accession>A0A432YTJ4</accession>
<evidence type="ECO:0000313" key="3">
    <source>
        <dbReference type="Proteomes" id="UP000288361"/>
    </source>
</evidence>
<keyword evidence="1" id="KW-0732">Signal</keyword>
<dbReference type="Proteomes" id="UP000288361">
    <property type="component" value="Unassembled WGS sequence"/>
</dbReference>
<dbReference type="EMBL" id="PIQA01000003">
    <property type="protein sequence ID" value="RUO66646.1"/>
    <property type="molecule type" value="Genomic_DNA"/>
</dbReference>
<feature type="chain" id="PRO_5019469205" evidence="1">
    <location>
        <begin position="22"/>
        <end position="89"/>
    </location>
</feature>
<dbReference type="RefSeq" id="WP_126751814.1">
    <property type="nucleotide sequence ID" value="NZ_JBHUMT010000013.1"/>
</dbReference>
<comment type="caution">
    <text evidence="2">The sequence shown here is derived from an EMBL/GenBank/DDBJ whole genome shotgun (WGS) entry which is preliminary data.</text>
</comment>
<reference evidence="2 3" key="1">
    <citation type="journal article" date="2011" name="Front. Microbiol.">
        <title>Genomic signatures of strain selection and enhancement in Bacillus atrophaeus var. globigii, a historical biowarfare simulant.</title>
        <authorList>
            <person name="Gibbons H.S."/>
            <person name="Broomall S.M."/>
            <person name="McNew L.A."/>
            <person name="Daligault H."/>
            <person name="Chapman C."/>
            <person name="Bruce D."/>
            <person name="Karavis M."/>
            <person name="Krepps M."/>
            <person name="McGregor P.A."/>
            <person name="Hong C."/>
            <person name="Park K.H."/>
            <person name="Akmal A."/>
            <person name="Feldman A."/>
            <person name="Lin J.S."/>
            <person name="Chang W.E."/>
            <person name="Higgs B.W."/>
            <person name="Demirev P."/>
            <person name="Lindquist J."/>
            <person name="Liem A."/>
            <person name="Fochler E."/>
            <person name="Read T.D."/>
            <person name="Tapia R."/>
            <person name="Johnson S."/>
            <person name="Bishop-Lilly K.A."/>
            <person name="Detter C."/>
            <person name="Han C."/>
            <person name="Sozhamannan S."/>
            <person name="Rosenzweig C.N."/>
            <person name="Skowronski E.W."/>
        </authorList>
    </citation>
    <scope>NUCLEOTIDE SEQUENCE [LARGE SCALE GENOMIC DNA]</scope>
    <source>
        <strain evidence="2 3">TPS4-2</strain>
    </source>
</reference>
<name>A0A432YTJ4_9GAMM</name>
<sequence length="89" mass="9640">MKALIIGAVSGVMLFSSSAFASDKQEMSLSEEIQTQVTQMTVESLELIKNSAVASLQEWAAEAFSLETTVVAESSKEELPEDNKAKQIQ</sequence>
<protein>
    <submittedName>
        <fullName evidence="2">Uncharacterized protein</fullName>
    </submittedName>
</protein>
<dbReference type="AlphaFoldDB" id="A0A432YTJ4"/>
<feature type="signal peptide" evidence="1">
    <location>
        <begin position="1"/>
        <end position="21"/>
    </location>
</feature>
<evidence type="ECO:0000313" key="2">
    <source>
        <dbReference type="EMBL" id="RUO66646.1"/>
    </source>
</evidence>
<evidence type="ECO:0000256" key="1">
    <source>
        <dbReference type="SAM" id="SignalP"/>
    </source>
</evidence>